<dbReference type="OrthoDB" id="9795306at2"/>
<gene>
    <name evidence="2" type="ORF">DY218_16955</name>
</gene>
<reference evidence="2 3" key="1">
    <citation type="submission" date="2018-08" db="EMBL/GenBank/DDBJ databases">
        <title>Isolation, diversity and antifungal activity of Actinobacteria from wheat.</title>
        <authorList>
            <person name="Han C."/>
        </authorList>
    </citation>
    <scope>NUCLEOTIDE SEQUENCE [LARGE SCALE GENOMIC DNA]</scope>
    <source>
        <strain evidence="2 3">NEAU-YY421</strain>
    </source>
</reference>
<comment type="caution">
    <text evidence="2">The sequence shown here is derived from an EMBL/GenBank/DDBJ whole genome shotgun (WGS) entry which is preliminary data.</text>
</comment>
<dbReference type="Gene3D" id="3.10.180.10">
    <property type="entry name" value="2,3-Dihydroxybiphenyl 1,2-Dioxygenase, domain 1"/>
    <property type="match status" value="1"/>
</dbReference>
<dbReference type="SUPFAM" id="SSF54593">
    <property type="entry name" value="Glyoxalase/Bleomycin resistance protein/Dihydroxybiphenyl dioxygenase"/>
    <property type="match status" value="1"/>
</dbReference>
<dbReference type="InterPro" id="IPR029068">
    <property type="entry name" value="Glyas_Bleomycin-R_OHBP_Dase"/>
</dbReference>
<dbReference type="Proteomes" id="UP000263094">
    <property type="component" value="Unassembled WGS sequence"/>
</dbReference>
<dbReference type="CDD" id="cd06588">
    <property type="entry name" value="PhnB_like"/>
    <property type="match status" value="1"/>
</dbReference>
<dbReference type="PANTHER" id="PTHR33990:SF1">
    <property type="entry name" value="PROTEIN YJDN"/>
    <property type="match status" value="1"/>
</dbReference>
<proteinExistence type="predicted"/>
<keyword evidence="3" id="KW-1185">Reference proteome</keyword>
<sequence length="137" mass="14759">MTSILNPYLSFDGDARAAMERYQEVFGGDLSLNTYGEAGGMSGPDADKIMHAMLQTPNGFVLMGADTPPGMTFSRSTSFAVSLSGDDEAELRGYWEKLSEGGTVSMTMEKQMWGDVFGACTDRFGVPWMVDITDPGA</sequence>
<feature type="domain" description="PhnB-like" evidence="1">
    <location>
        <begin position="6"/>
        <end position="130"/>
    </location>
</feature>
<name>A0A372M3L2_9ACTN</name>
<dbReference type="InterPro" id="IPR028973">
    <property type="entry name" value="PhnB-like"/>
</dbReference>
<organism evidence="2 3">
    <name type="scientific">Streptomyces triticagri</name>
    <dbReference type="NCBI Taxonomy" id="2293568"/>
    <lineage>
        <taxon>Bacteria</taxon>
        <taxon>Bacillati</taxon>
        <taxon>Actinomycetota</taxon>
        <taxon>Actinomycetes</taxon>
        <taxon>Kitasatosporales</taxon>
        <taxon>Streptomycetaceae</taxon>
        <taxon>Streptomyces</taxon>
    </lineage>
</organism>
<dbReference type="AlphaFoldDB" id="A0A372M3L2"/>
<dbReference type="EMBL" id="QUAK01000090">
    <property type="protein sequence ID" value="RFU85526.1"/>
    <property type="molecule type" value="Genomic_DNA"/>
</dbReference>
<protein>
    <submittedName>
        <fullName evidence="2">VOC family protein</fullName>
    </submittedName>
</protein>
<evidence type="ECO:0000313" key="2">
    <source>
        <dbReference type="EMBL" id="RFU85526.1"/>
    </source>
</evidence>
<evidence type="ECO:0000313" key="3">
    <source>
        <dbReference type="Proteomes" id="UP000263094"/>
    </source>
</evidence>
<accession>A0A372M3L2</accession>
<evidence type="ECO:0000259" key="1">
    <source>
        <dbReference type="Pfam" id="PF06983"/>
    </source>
</evidence>
<dbReference type="Pfam" id="PF06983">
    <property type="entry name" value="3-dmu-9_3-mt"/>
    <property type="match status" value="1"/>
</dbReference>
<dbReference type="PANTHER" id="PTHR33990">
    <property type="entry name" value="PROTEIN YJDN-RELATED"/>
    <property type="match status" value="1"/>
</dbReference>
<dbReference type="RefSeq" id="WP_128556883.1">
    <property type="nucleotide sequence ID" value="NZ_QUAK01000090.1"/>
</dbReference>